<accession>A0ACC0D6X2</accession>
<name>A0ACC0D6X2_9PEZI</name>
<dbReference type="EMBL" id="MU394301">
    <property type="protein sequence ID" value="KAI6088470.1"/>
    <property type="molecule type" value="Genomic_DNA"/>
</dbReference>
<reference evidence="1 2" key="1">
    <citation type="journal article" date="2022" name="New Phytol.">
        <title>Ecological generalism drives hyperdiversity of secondary metabolite gene clusters in xylarialean endophytes.</title>
        <authorList>
            <person name="Franco M.E.E."/>
            <person name="Wisecaver J.H."/>
            <person name="Arnold A.E."/>
            <person name="Ju Y.M."/>
            <person name="Slot J.C."/>
            <person name="Ahrendt S."/>
            <person name="Moore L.P."/>
            <person name="Eastman K.E."/>
            <person name="Scott K."/>
            <person name="Konkel Z."/>
            <person name="Mondo S.J."/>
            <person name="Kuo A."/>
            <person name="Hayes R.D."/>
            <person name="Haridas S."/>
            <person name="Andreopoulos B."/>
            <person name="Riley R."/>
            <person name="LaButti K."/>
            <person name="Pangilinan J."/>
            <person name="Lipzen A."/>
            <person name="Amirebrahimi M."/>
            <person name="Yan J."/>
            <person name="Adam C."/>
            <person name="Keymanesh K."/>
            <person name="Ng V."/>
            <person name="Louie K."/>
            <person name="Northen T."/>
            <person name="Drula E."/>
            <person name="Henrissat B."/>
            <person name="Hsieh H.M."/>
            <person name="Youens-Clark K."/>
            <person name="Lutzoni F."/>
            <person name="Miadlikowska J."/>
            <person name="Eastwood D.C."/>
            <person name="Hamelin R.C."/>
            <person name="Grigoriev I.V."/>
            <person name="U'Ren J.M."/>
        </authorList>
    </citation>
    <scope>NUCLEOTIDE SEQUENCE [LARGE SCALE GENOMIC DNA]</scope>
    <source>
        <strain evidence="1 2">ER1909</strain>
    </source>
</reference>
<evidence type="ECO:0000313" key="1">
    <source>
        <dbReference type="EMBL" id="KAI6088470.1"/>
    </source>
</evidence>
<comment type="caution">
    <text evidence="1">The sequence shown here is derived from an EMBL/GenBank/DDBJ whole genome shotgun (WGS) entry which is preliminary data.</text>
</comment>
<dbReference type="Proteomes" id="UP001497680">
    <property type="component" value="Unassembled WGS sequence"/>
</dbReference>
<organism evidence="1 2">
    <name type="scientific">Hypoxylon rubiginosum</name>
    <dbReference type="NCBI Taxonomy" id="110542"/>
    <lineage>
        <taxon>Eukaryota</taxon>
        <taxon>Fungi</taxon>
        <taxon>Dikarya</taxon>
        <taxon>Ascomycota</taxon>
        <taxon>Pezizomycotina</taxon>
        <taxon>Sordariomycetes</taxon>
        <taxon>Xylariomycetidae</taxon>
        <taxon>Xylariales</taxon>
        <taxon>Hypoxylaceae</taxon>
        <taxon>Hypoxylon</taxon>
    </lineage>
</organism>
<proteinExistence type="predicted"/>
<keyword evidence="2" id="KW-1185">Reference proteome</keyword>
<evidence type="ECO:0000313" key="2">
    <source>
        <dbReference type="Proteomes" id="UP001497680"/>
    </source>
</evidence>
<gene>
    <name evidence="1" type="ORF">F4821DRAFT_233853</name>
</gene>
<protein>
    <submittedName>
        <fullName evidence="1">Zf-DHHC-domain-containing protein</fullName>
    </submittedName>
</protein>
<sequence>MPEVIESTRAATRWITRIVPAFLVGAVSYATFVLVGRVCSTYLINKRREVGAAVVILVLYFILLLLMVATYLRTISTVFLDPGVVPLGPRLEARRKFEFESRRPGRRGTDFDSRIYQSGPDLDPDSPGLELFYTKDVFICENDGRPKWCSECCTWKADRVHHSSEINRCVFRMDHYCPWVGGMIGENSFKFFVQFTTYTASYCALVLGATASSLRKQISEGTPLDAHFIAAIALAAFFGLFTFLMTFTSMRYILFNMTNVDALSSRSKVYQLAVHVPRGTVSTDKFSVVTYPLPKLDEQLNGRSNGVVENGNGASGAGIESGVGSATRDDLATRTFAILKTEPGENPWNVGVWRNWQTVMGTNIFDWFLPVQRSPCATHESHESFYPMGHALADVLARYGLSGVAGKDSDKAGVEMKELGRGNGNLDGRA</sequence>